<sequence length="64" mass="7513">MSTSPDLFTVYEIYRDFNIIDYGLIVRFASATSAKTKCQCPNQRTNSYNMDLRDWIYSESVNMK</sequence>
<dbReference type="OrthoDB" id="6650565at2759"/>
<protein>
    <submittedName>
        <fullName evidence="1">Uncharacterized protein</fullName>
    </submittedName>
</protein>
<reference evidence="1 2" key="1">
    <citation type="submission" date="2019-01" db="EMBL/GenBank/DDBJ databases">
        <authorList>
            <person name="Sayadi A."/>
        </authorList>
    </citation>
    <scope>NUCLEOTIDE SEQUENCE [LARGE SCALE GENOMIC DNA]</scope>
</reference>
<dbReference type="EMBL" id="CAACVG010012490">
    <property type="protein sequence ID" value="VEN60326.1"/>
    <property type="molecule type" value="Genomic_DNA"/>
</dbReference>
<evidence type="ECO:0000313" key="1">
    <source>
        <dbReference type="EMBL" id="VEN60326.1"/>
    </source>
</evidence>
<evidence type="ECO:0000313" key="2">
    <source>
        <dbReference type="Proteomes" id="UP000410492"/>
    </source>
</evidence>
<accession>A0A653DJE1</accession>
<keyword evidence="2" id="KW-1185">Reference proteome</keyword>
<gene>
    <name evidence="1" type="ORF">CALMAC_LOCUS18063</name>
</gene>
<organism evidence="1 2">
    <name type="scientific">Callosobruchus maculatus</name>
    <name type="common">Southern cowpea weevil</name>
    <name type="synonym">Pulse bruchid</name>
    <dbReference type="NCBI Taxonomy" id="64391"/>
    <lineage>
        <taxon>Eukaryota</taxon>
        <taxon>Metazoa</taxon>
        <taxon>Ecdysozoa</taxon>
        <taxon>Arthropoda</taxon>
        <taxon>Hexapoda</taxon>
        <taxon>Insecta</taxon>
        <taxon>Pterygota</taxon>
        <taxon>Neoptera</taxon>
        <taxon>Endopterygota</taxon>
        <taxon>Coleoptera</taxon>
        <taxon>Polyphaga</taxon>
        <taxon>Cucujiformia</taxon>
        <taxon>Chrysomeloidea</taxon>
        <taxon>Chrysomelidae</taxon>
        <taxon>Bruchinae</taxon>
        <taxon>Bruchini</taxon>
        <taxon>Callosobruchus</taxon>
    </lineage>
</organism>
<proteinExistence type="predicted"/>
<dbReference type="Proteomes" id="UP000410492">
    <property type="component" value="Unassembled WGS sequence"/>
</dbReference>
<name>A0A653DJE1_CALMS</name>
<dbReference type="AlphaFoldDB" id="A0A653DJE1"/>